<dbReference type="PANTHER" id="PTHR46382:SF1">
    <property type="entry name" value="PHOSPHATIDATE CYTIDYLYLTRANSFERASE"/>
    <property type="match status" value="1"/>
</dbReference>
<proteinExistence type="inferred from homology"/>
<keyword evidence="10 18" id="KW-0808">Transferase</keyword>
<evidence type="ECO:0000256" key="3">
    <source>
        <dbReference type="ARBA" id="ARBA00005119"/>
    </source>
</evidence>
<dbReference type="EC" id="2.7.7.41" evidence="6 18"/>
<dbReference type="InterPro" id="IPR000374">
    <property type="entry name" value="PC_trans"/>
</dbReference>
<evidence type="ECO:0000313" key="21">
    <source>
        <dbReference type="Proteomes" id="UP000757103"/>
    </source>
</evidence>
<dbReference type="GO" id="GO:0005886">
    <property type="term" value="C:plasma membrane"/>
    <property type="evidence" value="ECO:0007669"/>
    <property type="project" value="UniProtKB-SubCell"/>
</dbReference>
<comment type="catalytic activity">
    <reaction evidence="1 18">
        <text>a 1,2-diacyl-sn-glycero-3-phosphate + CTP + H(+) = a CDP-1,2-diacyl-sn-glycerol + diphosphate</text>
        <dbReference type="Rhea" id="RHEA:16229"/>
        <dbReference type="ChEBI" id="CHEBI:15378"/>
        <dbReference type="ChEBI" id="CHEBI:33019"/>
        <dbReference type="ChEBI" id="CHEBI:37563"/>
        <dbReference type="ChEBI" id="CHEBI:58332"/>
        <dbReference type="ChEBI" id="CHEBI:58608"/>
        <dbReference type="EC" id="2.7.7.41"/>
    </reaction>
</comment>
<evidence type="ECO:0000256" key="4">
    <source>
        <dbReference type="ARBA" id="ARBA00005189"/>
    </source>
</evidence>
<evidence type="ECO:0000256" key="1">
    <source>
        <dbReference type="ARBA" id="ARBA00001698"/>
    </source>
</evidence>
<dbReference type="RefSeq" id="WP_025279205.1">
    <property type="nucleotide sequence ID" value="NZ_CASDXW010000017.1"/>
</dbReference>
<feature type="transmembrane region" description="Helical" evidence="19">
    <location>
        <begin position="57"/>
        <end position="77"/>
    </location>
</feature>
<comment type="subcellular location">
    <subcellularLocation>
        <location evidence="2">Cell membrane</location>
        <topology evidence="2">Multi-pass membrane protein</topology>
    </subcellularLocation>
</comment>
<evidence type="ECO:0000256" key="5">
    <source>
        <dbReference type="ARBA" id="ARBA00010185"/>
    </source>
</evidence>
<comment type="pathway">
    <text evidence="3 18">Phospholipid metabolism; CDP-diacylglycerol biosynthesis; CDP-diacylglycerol from sn-glycerol 3-phosphate: step 3/3.</text>
</comment>
<evidence type="ECO:0000256" key="2">
    <source>
        <dbReference type="ARBA" id="ARBA00004651"/>
    </source>
</evidence>
<dbReference type="GO" id="GO:0016024">
    <property type="term" value="P:CDP-diacylglycerol biosynthetic process"/>
    <property type="evidence" value="ECO:0007669"/>
    <property type="project" value="TreeGrafter"/>
</dbReference>
<keyword evidence="17" id="KW-1208">Phospholipid metabolism</keyword>
<dbReference type="Proteomes" id="UP000757103">
    <property type="component" value="Unassembled WGS sequence"/>
</dbReference>
<evidence type="ECO:0000256" key="11">
    <source>
        <dbReference type="ARBA" id="ARBA00022692"/>
    </source>
</evidence>
<comment type="pathway">
    <text evidence="4">Lipid metabolism.</text>
</comment>
<evidence type="ECO:0000256" key="8">
    <source>
        <dbReference type="ARBA" id="ARBA00022475"/>
    </source>
</evidence>
<keyword evidence="8" id="KW-1003">Cell membrane</keyword>
<keyword evidence="12 18" id="KW-0548">Nucleotidyltransferase</keyword>
<organism evidence="20 21">
    <name type="scientific">Barnesiella viscericola</name>
    <dbReference type="NCBI Taxonomy" id="397865"/>
    <lineage>
        <taxon>Bacteria</taxon>
        <taxon>Pseudomonadati</taxon>
        <taxon>Bacteroidota</taxon>
        <taxon>Bacteroidia</taxon>
        <taxon>Bacteroidales</taxon>
        <taxon>Barnesiellaceae</taxon>
        <taxon>Barnesiella</taxon>
    </lineage>
</organism>
<evidence type="ECO:0000256" key="17">
    <source>
        <dbReference type="ARBA" id="ARBA00023264"/>
    </source>
</evidence>
<dbReference type="PROSITE" id="PS01315">
    <property type="entry name" value="CDS"/>
    <property type="match status" value="1"/>
</dbReference>
<feature type="transmembrane region" description="Helical" evidence="19">
    <location>
        <begin position="191"/>
        <end position="210"/>
    </location>
</feature>
<evidence type="ECO:0000313" key="20">
    <source>
        <dbReference type="EMBL" id="HJG89128.1"/>
    </source>
</evidence>
<keyword evidence="16" id="KW-0594">Phospholipid biosynthesis</keyword>
<name>A0A921MR62_9BACT</name>
<sequence>MKNLLTRTFTGILFIIIITAAVLSGAYAFLCIFGLIALLGYVEFLNLTRFGRPFDQVLFVIDLAGACALFLSTFTFSGQFTESLHWASILTYLIYLVARPIIQLYVSPDKSPIAGWAYSILGQVYIVLPLSLLGVWGYNTEYQLLYGHPEYLLMALFAFIWINDTGAYIVGCTLGRHRLFERISPKKSWEGFFGGLVFCIILAACLNYIIPGLLTTTQWIIMGILTSVFSTWGDLCESLLKRTAGVKDSGRLLPGHGGILDRFDSELLASPVIFIYLTLVL</sequence>
<evidence type="ECO:0000256" key="19">
    <source>
        <dbReference type="SAM" id="Phobius"/>
    </source>
</evidence>
<dbReference type="Pfam" id="PF01148">
    <property type="entry name" value="CTP_transf_1"/>
    <property type="match status" value="1"/>
</dbReference>
<dbReference type="AlphaFoldDB" id="A0A921MR62"/>
<evidence type="ECO:0000256" key="10">
    <source>
        <dbReference type="ARBA" id="ARBA00022679"/>
    </source>
</evidence>
<keyword evidence="9" id="KW-0444">Lipid biosynthesis</keyword>
<reference evidence="20" key="1">
    <citation type="journal article" date="2021" name="PeerJ">
        <title>Extensive microbial diversity within the chicken gut microbiome revealed by metagenomics and culture.</title>
        <authorList>
            <person name="Gilroy R."/>
            <person name="Ravi A."/>
            <person name="Getino M."/>
            <person name="Pursley I."/>
            <person name="Horton D.L."/>
            <person name="Alikhan N.F."/>
            <person name="Baker D."/>
            <person name="Gharbi K."/>
            <person name="Hall N."/>
            <person name="Watson M."/>
            <person name="Adriaenssens E.M."/>
            <person name="Foster-Nyarko E."/>
            <person name="Jarju S."/>
            <person name="Secka A."/>
            <person name="Antonio M."/>
            <person name="Oren A."/>
            <person name="Chaudhuri R.R."/>
            <person name="La Ragione R."/>
            <person name="Hildebrand F."/>
            <person name="Pallen M.J."/>
        </authorList>
    </citation>
    <scope>NUCLEOTIDE SEQUENCE</scope>
    <source>
        <strain evidence="20">CHK121-7720</strain>
    </source>
</reference>
<feature type="transmembrane region" description="Helical" evidence="19">
    <location>
        <begin position="83"/>
        <end position="102"/>
    </location>
</feature>
<feature type="transmembrane region" description="Helical" evidence="19">
    <location>
        <begin position="114"/>
        <end position="139"/>
    </location>
</feature>
<dbReference type="GO" id="GO:0004605">
    <property type="term" value="F:phosphatidate cytidylyltransferase activity"/>
    <property type="evidence" value="ECO:0007669"/>
    <property type="project" value="UniProtKB-EC"/>
</dbReference>
<feature type="transmembrane region" description="Helical" evidence="19">
    <location>
        <begin position="12"/>
        <end position="45"/>
    </location>
</feature>
<gene>
    <name evidence="20" type="ORF">K8U91_06630</name>
</gene>
<comment type="caution">
    <text evidence="20">The sequence shown here is derived from an EMBL/GenBank/DDBJ whole genome shotgun (WGS) entry which is preliminary data.</text>
</comment>
<accession>A0A921MR62</accession>
<evidence type="ECO:0000256" key="14">
    <source>
        <dbReference type="ARBA" id="ARBA00023098"/>
    </source>
</evidence>
<keyword evidence="15 19" id="KW-0472">Membrane</keyword>
<evidence type="ECO:0000256" key="7">
    <source>
        <dbReference type="ARBA" id="ARBA00019373"/>
    </source>
</evidence>
<dbReference type="GeneID" id="90529871"/>
<dbReference type="PANTHER" id="PTHR46382">
    <property type="entry name" value="PHOSPHATIDATE CYTIDYLYLTRANSFERASE"/>
    <property type="match status" value="1"/>
</dbReference>
<evidence type="ECO:0000256" key="13">
    <source>
        <dbReference type="ARBA" id="ARBA00022989"/>
    </source>
</evidence>
<comment type="similarity">
    <text evidence="5 18">Belongs to the CDS family.</text>
</comment>
<evidence type="ECO:0000256" key="9">
    <source>
        <dbReference type="ARBA" id="ARBA00022516"/>
    </source>
</evidence>
<keyword evidence="11 18" id="KW-0812">Transmembrane</keyword>
<evidence type="ECO:0000256" key="6">
    <source>
        <dbReference type="ARBA" id="ARBA00012487"/>
    </source>
</evidence>
<dbReference type="EMBL" id="DYUD01000022">
    <property type="protein sequence ID" value="HJG89128.1"/>
    <property type="molecule type" value="Genomic_DNA"/>
</dbReference>
<keyword evidence="13 19" id="KW-1133">Transmembrane helix</keyword>
<keyword evidence="14" id="KW-0443">Lipid metabolism</keyword>
<evidence type="ECO:0000256" key="15">
    <source>
        <dbReference type="ARBA" id="ARBA00023136"/>
    </source>
</evidence>
<evidence type="ECO:0000256" key="16">
    <source>
        <dbReference type="ARBA" id="ARBA00023209"/>
    </source>
</evidence>
<reference evidence="20" key="2">
    <citation type="submission" date="2021-09" db="EMBL/GenBank/DDBJ databases">
        <authorList>
            <person name="Gilroy R."/>
        </authorList>
    </citation>
    <scope>NUCLEOTIDE SEQUENCE</scope>
    <source>
        <strain evidence="20">CHK121-7720</strain>
    </source>
</reference>
<evidence type="ECO:0000256" key="12">
    <source>
        <dbReference type="ARBA" id="ARBA00022695"/>
    </source>
</evidence>
<protein>
    <recommendedName>
        <fullName evidence="7 18">Phosphatidate cytidylyltransferase</fullName>
        <ecNumber evidence="6 18">2.7.7.41</ecNumber>
    </recommendedName>
</protein>
<evidence type="ECO:0000256" key="18">
    <source>
        <dbReference type="RuleBase" id="RU003938"/>
    </source>
</evidence>
<feature type="transmembrane region" description="Helical" evidence="19">
    <location>
        <begin position="151"/>
        <end position="170"/>
    </location>
</feature>